<dbReference type="Pfam" id="PF24886">
    <property type="entry name" value="DUF7740"/>
    <property type="match status" value="1"/>
</dbReference>
<protein>
    <recommendedName>
        <fullName evidence="1">DUF7740 domain-containing protein</fullName>
    </recommendedName>
</protein>
<gene>
    <name evidence="2" type="ORF">F9Z43_18600</name>
</gene>
<comment type="caution">
    <text evidence="2">The sequence shown here is derived from an EMBL/GenBank/DDBJ whole genome shotgun (WGS) entry which is preliminary data.</text>
</comment>
<accession>A0A3G2HI82</accession>
<proteinExistence type="predicted"/>
<dbReference type="AlphaFoldDB" id="A0A3G2HI82"/>
<evidence type="ECO:0000313" key="3">
    <source>
        <dbReference type="Proteomes" id="UP000440965"/>
    </source>
</evidence>
<dbReference type="Proteomes" id="UP000440965">
    <property type="component" value="Unassembled WGS sequence"/>
</dbReference>
<sequence length="81" mass="9026">MIPLPMALTPSKYSGTIMTLTDAVIVLLLAERVHGTDEAIRKSAKNVAKKLPRSKRDLMYHIAESQRPSEMIRHIALGLDD</sequence>
<name>A0A3G2HI82_9PSED</name>
<dbReference type="InterPro" id="IPR056642">
    <property type="entry name" value="DUF7740"/>
</dbReference>
<organism evidence="2 3">
    <name type="scientific">Pseudomonas monteilii</name>
    <dbReference type="NCBI Taxonomy" id="76759"/>
    <lineage>
        <taxon>Bacteria</taxon>
        <taxon>Pseudomonadati</taxon>
        <taxon>Pseudomonadota</taxon>
        <taxon>Gammaproteobacteria</taxon>
        <taxon>Pseudomonadales</taxon>
        <taxon>Pseudomonadaceae</taxon>
        <taxon>Pseudomonas</taxon>
    </lineage>
</organism>
<evidence type="ECO:0000313" key="2">
    <source>
        <dbReference type="EMBL" id="MVF51279.1"/>
    </source>
</evidence>
<evidence type="ECO:0000259" key="1">
    <source>
        <dbReference type="Pfam" id="PF24886"/>
    </source>
</evidence>
<feature type="domain" description="DUF7740" evidence="1">
    <location>
        <begin position="18"/>
        <end position="75"/>
    </location>
</feature>
<reference evidence="2 3" key="1">
    <citation type="submission" date="2019-10" db="EMBL/GenBank/DDBJ databases">
        <title>XDR Pseudomonas monteilii producing IMP-16 from LCR.</title>
        <authorList>
            <person name="Ballaben A."/>
            <person name="Doi Y."/>
        </authorList>
    </citation>
    <scope>NUCLEOTIDE SEQUENCE [LARGE SCALE GENOMIC DNA]</scope>
    <source>
        <strain evidence="2 3">597/14</strain>
    </source>
</reference>
<dbReference type="EMBL" id="WEIK01000017">
    <property type="protein sequence ID" value="MVF51279.1"/>
    <property type="molecule type" value="Genomic_DNA"/>
</dbReference>